<comment type="caution">
    <text evidence="1">The sequence shown here is derived from an EMBL/GenBank/DDBJ whole genome shotgun (WGS) entry which is preliminary data.</text>
</comment>
<dbReference type="EMBL" id="JABFUD020000009">
    <property type="protein sequence ID" value="KAI5075402.1"/>
    <property type="molecule type" value="Genomic_DNA"/>
</dbReference>
<dbReference type="AlphaFoldDB" id="A0A9D4UXV4"/>
<sequence length="263" mass="29369">MPDLKDRWRGRQALTGLHGICIAHSRQEEHERAAANDLNNFNSQKSLENQKLLLKSETTQSFQLWNVLPIRKLWDQRPPWLRLSAPNCRGDHHLADRIANILTSIPFILIGIQAPRNRLAKKLYADSIVGVGLASSFYHSSKGGARQFFRYGDYAMIATSTLLLSRALREDDSRMLYVASAAFLPVQPALVSAFHLGLMEVTFAQRVKAEPHLRKAHTIHAISALVGCALFVADDVYPETPFLHASWHVAAAIGTATCIQLLK</sequence>
<dbReference type="Proteomes" id="UP000886520">
    <property type="component" value="Chromosome 9"/>
</dbReference>
<name>A0A9D4UXV4_ADICA</name>
<accession>A0A9D4UXV4</accession>
<dbReference type="OrthoDB" id="534610at2759"/>
<organism evidence="1 2">
    <name type="scientific">Adiantum capillus-veneris</name>
    <name type="common">Maidenhair fern</name>
    <dbReference type="NCBI Taxonomy" id="13818"/>
    <lineage>
        <taxon>Eukaryota</taxon>
        <taxon>Viridiplantae</taxon>
        <taxon>Streptophyta</taxon>
        <taxon>Embryophyta</taxon>
        <taxon>Tracheophyta</taxon>
        <taxon>Polypodiopsida</taxon>
        <taxon>Polypodiidae</taxon>
        <taxon>Polypodiales</taxon>
        <taxon>Pteridineae</taxon>
        <taxon>Pteridaceae</taxon>
        <taxon>Vittarioideae</taxon>
        <taxon>Adiantum</taxon>
    </lineage>
</organism>
<reference evidence="1" key="1">
    <citation type="submission" date="2021-01" db="EMBL/GenBank/DDBJ databases">
        <title>Adiantum capillus-veneris genome.</title>
        <authorList>
            <person name="Fang Y."/>
            <person name="Liao Q."/>
        </authorList>
    </citation>
    <scope>NUCLEOTIDE SEQUENCE</scope>
    <source>
        <strain evidence="1">H3</strain>
        <tissue evidence="1">Leaf</tissue>
    </source>
</reference>
<dbReference type="PANTHER" id="PTHR35100:SF1">
    <property type="entry name" value="F15H11.13 PROTEIN"/>
    <property type="match status" value="1"/>
</dbReference>
<gene>
    <name evidence="1" type="ORF">GOP47_0009478</name>
</gene>
<proteinExistence type="predicted"/>
<feature type="non-terminal residue" evidence="1">
    <location>
        <position position="1"/>
    </location>
</feature>
<dbReference type="PANTHER" id="PTHR35100">
    <property type="entry name" value="FOLD PROTEIN"/>
    <property type="match status" value="1"/>
</dbReference>
<evidence type="ECO:0000313" key="1">
    <source>
        <dbReference type="EMBL" id="KAI5075402.1"/>
    </source>
</evidence>
<protein>
    <submittedName>
        <fullName evidence="1">Uncharacterized protein</fullName>
    </submittedName>
</protein>
<keyword evidence="2" id="KW-1185">Reference proteome</keyword>
<evidence type="ECO:0000313" key="2">
    <source>
        <dbReference type="Proteomes" id="UP000886520"/>
    </source>
</evidence>